<dbReference type="InterPro" id="IPR010197">
    <property type="entry name" value="OSBS/NAAAR"/>
</dbReference>
<organism evidence="9 10">
    <name type="scientific">Siminovitchia sediminis</name>
    <dbReference type="NCBI Taxonomy" id="1274353"/>
    <lineage>
        <taxon>Bacteria</taxon>
        <taxon>Bacillati</taxon>
        <taxon>Bacillota</taxon>
        <taxon>Bacilli</taxon>
        <taxon>Bacillales</taxon>
        <taxon>Bacillaceae</taxon>
        <taxon>Siminovitchia</taxon>
    </lineage>
</organism>
<dbReference type="SUPFAM" id="SSF51604">
    <property type="entry name" value="Enolase C-terminal domain-like"/>
    <property type="match status" value="1"/>
</dbReference>
<feature type="active site" description="Proton acceptor" evidence="7">
    <location>
        <position position="263"/>
    </location>
</feature>
<evidence type="ECO:0000313" key="9">
    <source>
        <dbReference type="EMBL" id="MFD1706869.1"/>
    </source>
</evidence>
<feature type="binding site" evidence="7">
    <location>
        <position position="239"/>
    </location>
    <ligand>
        <name>Mg(2+)</name>
        <dbReference type="ChEBI" id="CHEBI:18420"/>
    </ligand>
</feature>
<dbReference type="NCBIfam" id="TIGR01928">
    <property type="entry name" value="menC_lowGC_arch"/>
    <property type="match status" value="1"/>
</dbReference>
<evidence type="ECO:0000256" key="3">
    <source>
        <dbReference type="ARBA" id="ARBA00022723"/>
    </source>
</evidence>
<dbReference type="SMART" id="SM00922">
    <property type="entry name" value="MR_MLE"/>
    <property type="match status" value="1"/>
</dbReference>
<comment type="function">
    <text evidence="7">Converts 2-succinyl-6-hydroxy-2,4-cyclohexadiene-1-carboxylate (SHCHC) to 2-succinylbenzoate (OSB).</text>
</comment>
<dbReference type="InterPro" id="IPR029017">
    <property type="entry name" value="Enolase-like_N"/>
</dbReference>
<dbReference type="EC" id="4.2.1.113" evidence="6 7"/>
<keyword evidence="5 7" id="KW-0456">Lyase</keyword>
<evidence type="ECO:0000259" key="8">
    <source>
        <dbReference type="SMART" id="SM00922"/>
    </source>
</evidence>
<feature type="active site" description="Proton donor" evidence="7">
    <location>
        <position position="164"/>
    </location>
</feature>
<dbReference type="InterPro" id="IPR013342">
    <property type="entry name" value="Mandelate_racemase_C"/>
</dbReference>
<reference evidence="10" key="1">
    <citation type="journal article" date="2019" name="Int. J. Syst. Evol. Microbiol.">
        <title>The Global Catalogue of Microorganisms (GCM) 10K type strain sequencing project: providing services to taxonomists for standard genome sequencing and annotation.</title>
        <authorList>
            <consortium name="The Broad Institute Genomics Platform"/>
            <consortium name="The Broad Institute Genome Sequencing Center for Infectious Disease"/>
            <person name="Wu L."/>
            <person name="Ma J."/>
        </authorList>
    </citation>
    <scope>NUCLEOTIDE SEQUENCE [LARGE SCALE GENOMIC DNA]</scope>
    <source>
        <strain evidence="10">CGMCC 1.12295</strain>
    </source>
</reference>
<dbReference type="PANTHER" id="PTHR48073:SF5">
    <property type="entry name" value="O-SUCCINYLBENZOATE SYNTHASE"/>
    <property type="match status" value="1"/>
</dbReference>
<keyword evidence="10" id="KW-1185">Reference proteome</keyword>
<accession>A0ABW4KHJ9</accession>
<feature type="binding site" evidence="7">
    <location>
        <position position="189"/>
    </location>
    <ligand>
        <name>Mg(2+)</name>
        <dbReference type="ChEBI" id="CHEBI:18420"/>
    </ligand>
</feature>
<proteinExistence type="inferred from homology"/>
<dbReference type="InterPro" id="IPR047585">
    <property type="entry name" value="MenC"/>
</dbReference>
<dbReference type="Gene3D" id="3.20.20.120">
    <property type="entry name" value="Enolase-like C-terminal domain"/>
    <property type="match status" value="1"/>
</dbReference>
<comment type="caution">
    <text evidence="9">The sequence shown here is derived from an EMBL/GenBank/DDBJ whole genome shotgun (WGS) entry which is preliminary data.</text>
</comment>
<keyword evidence="3 7" id="KW-0479">Metal-binding</keyword>
<dbReference type="Proteomes" id="UP001597301">
    <property type="component" value="Unassembled WGS sequence"/>
</dbReference>
<comment type="pathway">
    <text evidence="7">Quinol/quinone metabolism; menaquinone biosynthesis.</text>
</comment>
<dbReference type="SFLD" id="SFLDG00180">
    <property type="entry name" value="muconate_cycloisomerase"/>
    <property type="match status" value="1"/>
</dbReference>
<evidence type="ECO:0000256" key="4">
    <source>
        <dbReference type="ARBA" id="ARBA00022842"/>
    </source>
</evidence>
<evidence type="ECO:0000256" key="2">
    <source>
        <dbReference type="ARBA" id="ARBA00022428"/>
    </source>
</evidence>
<feature type="binding site" evidence="7">
    <location>
        <position position="214"/>
    </location>
    <ligand>
        <name>Mg(2+)</name>
        <dbReference type="ChEBI" id="CHEBI:18420"/>
    </ligand>
</feature>
<dbReference type="HAMAP" id="MF_01933">
    <property type="entry name" value="MenC_2"/>
    <property type="match status" value="1"/>
</dbReference>
<dbReference type="PANTHER" id="PTHR48073">
    <property type="entry name" value="O-SUCCINYLBENZOATE SYNTHASE-RELATED"/>
    <property type="match status" value="1"/>
</dbReference>
<name>A0ABW4KHJ9_9BACI</name>
<dbReference type="CDD" id="cd03317">
    <property type="entry name" value="NAAAR"/>
    <property type="match status" value="1"/>
</dbReference>
<evidence type="ECO:0000256" key="5">
    <source>
        <dbReference type="ARBA" id="ARBA00023239"/>
    </source>
</evidence>
<dbReference type="SUPFAM" id="SSF54826">
    <property type="entry name" value="Enolase N-terminal domain-like"/>
    <property type="match status" value="1"/>
</dbReference>
<dbReference type="EMBL" id="JBHUEO010000020">
    <property type="protein sequence ID" value="MFD1706869.1"/>
    <property type="molecule type" value="Genomic_DNA"/>
</dbReference>
<evidence type="ECO:0000256" key="7">
    <source>
        <dbReference type="HAMAP-Rule" id="MF_01933"/>
    </source>
</evidence>
<dbReference type="RefSeq" id="WP_380773609.1">
    <property type="nucleotide sequence ID" value="NZ_JBHUEO010000020.1"/>
</dbReference>
<evidence type="ECO:0000313" key="10">
    <source>
        <dbReference type="Proteomes" id="UP001597301"/>
    </source>
</evidence>
<comment type="cofactor">
    <cofactor evidence="1 7">
        <name>a divalent metal cation</name>
        <dbReference type="ChEBI" id="CHEBI:60240"/>
    </cofactor>
</comment>
<protein>
    <recommendedName>
        <fullName evidence="6 7">o-succinylbenzoate synthase</fullName>
        <shortName evidence="7">OSB synthase</shortName>
        <shortName evidence="7">OSBS</shortName>
        <ecNumber evidence="6 7">4.2.1.113</ecNumber>
    </recommendedName>
    <alternativeName>
        <fullName evidence="7">4-(2'-carboxyphenyl)-4-oxybutyric acid synthase</fullName>
    </alternativeName>
    <alternativeName>
        <fullName evidence="7">o-succinylbenzoic acid synthase</fullName>
    </alternativeName>
</protein>
<sequence>MHIKEVVLHTVKMKLVAPFTTSFGTFNEKHICLVEAIDESGISGWGETTASDEPYYNEETTYTTVYMLKNFFIPRVIHQTIKHPMDVHDMLTFVRRNQIAKSAIETAIWDLFAKKNDISLAELIGGTKTEIEVGKSIGIQASPEKLAEKVGDYVDEGFRKIKVKIAPGEDLEYIDAVRKKFPDIPLMADANSAYTLDDIDHLKKLDPYNLMMIEQPLAHDDIIDHATLQKEIQTPICLDESVHSLEDARKAIQLGSCRIINVKIGRVGGLGEAIRIHNLCQDNGVPVWCGGMLETGIGRAHNIALTSLSNFTIPGDTAPSSHYWDEDIIEPEVTMDQGIIQVQKGPGIGFDINREKLEQLTVEKESITTADTPHPIPTA</sequence>
<gene>
    <name evidence="7 9" type="primary">menC</name>
    <name evidence="9" type="ORF">ACFSCZ_09015</name>
</gene>
<evidence type="ECO:0000256" key="1">
    <source>
        <dbReference type="ARBA" id="ARBA00001968"/>
    </source>
</evidence>
<comment type="pathway">
    <text evidence="7">Quinol/quinone metabolism; 1,4-dihydroxy-2-naphthoate biosynthesis; 1,4-dihydroxy-2-naphthoate from chorismate: step 4/7.</text>
</comment>
<dbReference type="InterPro" id="IPR013341">
    <property type="entry name" value="Mandelate_racemase_N_dom"/>
</dbReference>
<dbReference type="SFLD" id="SFLDS00001">
    <property type="entry name" value="Enolase"/>
    <property type="match status" value="1"/>
</dbReference>
<comment type="similarity">
    <text evidence="7">Belongs to the mandelate racemase/muconate lactonizing enzyme family. MenC type 2 subfamily.</text>
</comment>
<feature type="domain" description="Mandelate racemase/muconate lactonizing enzyme C-terminal" evidence="8">
    <location>
        <begin position="143"/>
        <end position="235"/>
    </location>
</feature>
<dbReference type="GO" id="GO:0043748">
    <property type="term" value="F:O-succinylbenzoate synthase activity"/>
    <property type="evidence" value="ECO:0007669"/>
    <property type="project" value="UniProtKB-EC"/>
</dbReference>
<dbReference type="InterPro" id="IPR036849">
    <property type="entry name" value="Enolase-like_C_sf"/>
</dbReference>
<dbReference type="SFLD" id="SFLDF00009">
    <property type="entry name" value="o-succinylbenzoate_synthase"/>
    <property type="match status" value="1"/>
</dbReference>
<dbReference type="Gene3D" id="3.30.390.10">
    <property type="entry name" value="Enolase-like, N-terminal domain"/>
    <property type="match status" value="1"/>
</dbReference>
<keyword evidence="4 7" id="KW-0460">Magnesium</keyword>
<dbReference type="InterPro" id="IPR029065">
    <property type="entry name" value="Enolase_C-like"/>
</dbReference>
<keyword evidence="2 7" id="KW-0474">Menaquinone biosynthesis</keyword>
<dbReference type="Pfam" id="PF02746">
    <property type="entry name" value="MR_MLE_N"/>
    <property type="match status" value="1"/>
</dbReference>
<comment type="catalytic activity">
    <reaction evidence="7">
        <text>(1R,6R)-6-hydroxy-2-succinyl-cyclohexa-2,4-diene-1-carboxylate = 2-succinylbenzoate + H2O</text>
        <dbReference type="Rhea" id="RHEA:10196"/>
        <dbReference type="ChEBI" id="CHEBI:15377"/>
        <dbReference type="ChEBI" id="CHEBI:18325"/>
        <dbReference type="ChEBI" id="CHEBI:58689"/>
        <dbReference type="EC" id="4.2.1.113"/>
    </reaction>
</comment>
<dbReference type="Pfam" id="PF13378">
    <property type="entry name" value="MR_MLE_C"/>
    <property type="match status" value="1"/>
</dbReference>
<evidence type="ECO:0000256" key="6">
    <source>
        <dbReference type="ARBA" id="ARBA00029491"/>
    </source>
</evidence>